<sequence>MNDLDKIFQEIKADPENEDFEAQEIDPLYSAYPEAKICFIGQAPGRIAQEKSLYWDDPSGDRLREWTGISRMEFYNSRKIAIVPMDFYFPGKGKSGDLPPRKDFAGKWHPQIFKQMPDIKIFILIGNYAQKYYLNLKSNQNSTEVIKNYNKYLSKGFFPIVHPSPRNNIWLAKNKWFEADVVPEIKKIIRKALDDLSYFD</sequence>
<dbReference type="Proteomes" id="UP000562464">
    <property type="component" value="Unassembled WGS sequence"/>
</dbReference>
<protein>
    <submittedName>
        <fullName evidence="2">Uracil-DNA glycosylase</fullName>
    </submittedName>
</protein>
<name>A0A841C2U9_9LACT</name>
<dbReference type="CDD" id="cd10033">
    <property type="entry name" value="UDG_like"/>
    <property type="match status" value="1"/>
</dbReference>
<dbReference type="RefSeq" id="WP_183540208.1">
    <property type="nucleotide sequence ID" value="NZ_JACHHV010000019.1"/>
</dbReference>
<dbReference type="AlphaFoldDB" id="A0A841C2U9"/>
<dbReference type="SMART" id="SM00986">
    <property type="entry name" value="UDG"/>
    <property type="match status" value="1"/>
</dbReference>
<dbReference type="Pfam" id="PF03167">
    <property type="entry name" value="UDG"/>
    <property type="match status" value="1"/>
</dbReference>
<comment type="caution">
    <text evidence="2">The sequence shown here is derived from an EMBL/GenBank/DDBJ whole genome shotgun (WGS) entry which is preliminary data.</text>
</comment>
<accession>A0A841C2U9</accession>
<evidence type="ECO:0000259" key="1">
    <source>
        <dbReference type="SMART" id="SM00986"/>
    </source>
</evidence>
<reference evidence="2 3" key="1">
    <citation type="submission" date="2020-08" db="EMBL/GenBank/DDBJ databases">
        <title>Genomic Encyclopedia of Type Strains, Phase IV (KMG-IV): sequencing the most valuable type-strain genomes for metagenomic binning, comparative biology and taxonomic classification.</title>
        <authorList>
            <person name="Goeker M."/>
        </authorList>
    </citation>
    <scope>NUCLEOTIDE SEQUENCE [LARGE SCALE GENOMIC DNA]</scope>
    <source>
        <strain evidence="2 3">DSM 14925</strain>
    </source>
</reference>
<organism evidence="2 3">
    <name type="scientific">Lactovum miscens</name>
    <dbReference type="NCBI Taxonomy" id="190387"/>
    <lineage>
        <taxon>Bacteria</taxon>
        <taxon>Bacillati</taxon>
        <taxon>Bacillota</taxon>
        <taxon>Bacilli</taxon>
        <taxon>Lactobacillales</taxon>
        <taxon>Streptococcaceae</taxon>
        <taxon>Lactovum</taxon>
    </lineage>
</organism>
<dbReference type="PANTHER" id="PTHR42160">
    <property type="entry name" value="URACIL-DNA GLYCOSYLASE SUPERFAMILY PROTEIN"/>
    <property type="match status" value="1"/>
</dbReference>
<keyword evidence="3" id="KW-1185">Reference proteome</keyword>
<dbReference type="InterPro" id="IPR005122">
    <property type="entry name" value="Uracil-DNA_glycosylase-like"/>
</dbReference>
<dbReference type="EMBL" id="JACHHV010000019">
    <property type="protein sequence ID" value="MBB5888286.1"/>
    <property type="molecule type" value="Genomic_DNA"/>
</dbReference>
<dbReference type="InterPro" id="IPR036895">
    <property type="entry name" value="Uracil-DNA_glycosylase-like_sf"/>
</dbReference>
<proteinExistence type="predicted"/>
<dbReference type="SUPFAM" id="SSF52141">
    <property type="entry name" value="Uracil-DNA glycosylase-like"/>
    <property type="match status" value="1"/>
</dbReference>
<dbReference type="InterPro" id="IPR047124">
    <property type="entry name" value="HI_0220.2"/>
</dbReference>
<dbReference type="PANTHER" id="PTHR42160:SF1">
    <property type="entry name" value="URACIL-DNA GLYCOSYLASE SUPERFAMILY PROTEIN"/>
    <property type="match status" value="1"/>
</dbReference>
<evidence type="ECO:0000313" key="3">
    <source>
        <dbReference type="Proteomes" id="UP000562464"/>
    </source>
</evidence>
<dbReference type="SMART" id="SM00987">
    <property type="entry name" value="UreE_C"/>
    <property type="match status" value="1"/>
</dbReference>
<feature type="domain" description="Uracil-DNA glycosylase-like" evidence="1">
    <location>
        <begin position="28"/>
        <end position="186"/>
    </location>
</feature>
<gene>
    <name evidence="2" type="ORF">HNQ37_001179</name>
</gene>
<evidence type="ECO:0000313" key="2">
    <source>
        <dbReference type="EMBL" id="MBB5888286.1"/>
    </source>
</evidence>
<dbReference type="Gene3D" id="3.40.470.10">
    <property type="entry name" value="Uracil-DNA glycosylase-like domain"/>
    <property type="match status" value="1"/>
</dbReference>